<dbReference type="Proteomes" id="UP000054279">
    <property type="component" value="Unassembled WGS sequence"/>
</dbReference>
<feature type="compositionally biased region" description="Polar residues" evidence="2">
    <location>
        <begin position="741"/>
        <end position="758"/>
    </location>
</feature>
<feature type="region of interest" description="Disordered" evidence="2">
    <location>
        <begin position="126"/>
        <end position="224"/>
    </location>
</feature>
<name>A0A0C9UUR5_SPHS4</name>
<dbReference type="Gene3D" id="1.25.40.10">
    <property type="entry name" value="Tetratricopeptide repeat domain"/>
    <property type="match status" value="1"/>
</dbReference>
<gene>
    <name evidence="3" type="ORF">M422DRAFT_781350</name>
</gene>
<feature type="compositionally biased region" description="Polar residues" evidence="2">
    <location>
        <begin position="800"/>
        <end position="809"/>
    </location>
</feature>
<dbReference type="AlphaFoldDB" id="A0A0C9UUR5"/>
<keyword evidence="1" id="KW-0677">Repeat</keyword>
<evidence type="ECO:0000256" key="2">
    <source>
        <dbReference type="SAM" id="MobiDB-lite"/>
    </source>
</evidence>
<dbReference type="PANTHER" id="PTHR46430">
    <property type="entry name" value="PROTEIN SKT5-RELATED"/>
    <property type="match status" value="1"/>
</dbReference>
<feature type="compositionally biased region" description="Polar residues" evidence="2">
    <location>
        <begin position="651"/>
        <end position="662"/>
    </location>
</feature>
<dbReference type="OrthoDB" id="272077at2759"/>
<dbReference type="SUPFAM" id="SSF81901">
    <property type="entry name" value="HCP-like"/>
    <property type="match status" value="1"/>
</dbReference>
<feature type="compositionally biased region" description="Polar residues" evidence="2">
    <location>
        <begin position="187"/>
        <end position="200"/>
    </location>
</feature>
<proteinExistence type="predicted"/>
<organism evidence="3 4">
    <name type="scientific">Sphaerobolus stellatus (strain SS14)</name>
    <dbReference type="NCBI Taxonomy" id="990650"/>
    <lineage>
        <taxon>Eukaryota</taxon>
        <taxon>Fungi</taxon>
        <taxon>Dikarya</taxon>
        <taxon>Basidiomycota</taxon>
        <taxon>Agaricomycotina</taxon>
        <taxon>Agaricomycetes</taxon>
        <taxon>Phallomycetidae</taxon>
        <taxon>Geastrales</taxon>
        <taxon>Sphaerobolaceae</taxon>
        <taxon>Sphaerobolus</taxon>
    </lineage>
</organism>
<feature type="compositionally biased region" description="Polar residues" evidence="2">
    <location>
        <begin position="698"/>
        <end position="711"/>
    </location>
</feature>
<feature type="compositionally biased region" description="Polar residues" evidence="2">
    <location>
        <begin position="674"/>
        <end position="685"/>
    </location>
</feature>
<dbReference type="HOGENOM" id="CLU_329329_0_0_1"/>
<dbReference type="InterPro" id="IPR051726">
    <property type="entry name" value="Chitin_Synth_Reg"/>
</dbReference>
<evidence type="ECO:0008006" key="5">
    <source>
        <dbReference type="Google" id="ProtNLM"/>
    </source>
</evidence>
<dbReference type="PANTHER" id="PTHR46430:SF2">
    <property type="entry name" value="CHITIN SYNTHASE REGULATORY FACTOR 4"/>
    <property type="match status" value="1"/>
</dbReference>
<sequence length="872" mass="94533">MGGGGPVIDGVRVCGHEAMVRRECNDQNSHAPLIMKRSSRNGNSNCQSVRRKRSPLQTQRAVVRLPAVIHPSTHRYWAPDSKGHYSVGPFSSPPLYAVSVTPNILPPLSSPWYKSSSLAVMFTFNEKQPKQTRKPTLQSSPQSTLDIRPQSNGKQRPVLDTNDVLSRPPILAAPSPTVPLNPDSMFRISSPNPNLTSNAKSRTPTPPPPQQTSSPQRASLHEPSSLAVAVSAMPYRPLSVALDDLTFGDTLPNPPNPSWLPWIRDVVFLIEKYSVPSQSQPGTVEISHPILRTLTASAASALIRILSSTPPHLPETMYLHIDEMRSRIEKMRRREVGSGFGGTMSPLGTLVVLGIVSSVVLGSALRARIGIAKLLGQLALIPSPTEALPLLQEAANLSSIETPHPEHVFVLLLRGEFAEVKVEEQFLALFIPEGSTSKDVARSYLERAAYYGFIAAQYKVGRAYEYVEEPFAFDPRRSAQYYSLASQQGDAEADLALSKWFLCGHEGAFDKDEELAVRFADKAVRKGLPTGEFAIGYYAEIGIGMSKNIETARELYTKAAVNGNVEAQARLSALSTPAPQALSMTEHEALTDHNLVRRRTQAKVRAAKLGRNASKRAGAEERKMVVGSIRAGVESLGKDEESGKDVVPTIAAQSTDIQRTDSPATIATPPPTTLQHPYSSSQSLDPPSHQASQASASFSLPTPQPSRQNSPQPLPTSAAPAKPPSAVPAHLHPQPYRHSTEPNPGQPLTDTPRYQLSDTPAPAGTPPNRSPRGSSAPSAPPFVSPRTPGRPPGRRIVGESTPSGYHSGQSIGGWQPQQQQYRLPQQHSHLPHPVHAQTLPAAGMHGHRRQASTFEEMGFKMGKAKKEDCRIT</sequence>
<evidence type="ECO:0000313" key="3">
    <source>
        <dbReference type="EMBL" id="KIJ38609.1"/>
    </source>
</evidence>
<protein>
    <recommendedName>
        <fullName evidence="5">HCP-like protein</fullName>
    </recommendedName>
</protein>
<evidence type="ECO:0000256" key="1">
    <source>
        <dbReference type="ARBA" id="ARBA00022737"/>
    </source>
</evidence>
<dbReference type="InterPro" id="IPR006597">
    <property type="entry name" value="Sel1-like"/>
</dbReference>
<keyword evidence="4" id="KW-1185">Reference proteome</keyword>
<accession>A0A0C9UUR5</accession>
<feature type="region of interest" description="Disordered" evidence="2">
    <location>
        <begin position="651"/>
        <end position="828"/>
    </location>
</feature>
<feature type="compositionally biased region" description="Low complexity" evidence="2">
    <location>
        <begin position="815"/>
        <end position="826"/>
    </location>
</feature>
<evidence type="ECO:0000313" key="4">
    <source>
        <dbReference type="Proteomes" id="UP000054279"/>
    </source>
</evidence>
<dbReference type="Pfam" id="PF08238">
    <property type="entry name" value="Sel1"/>
    <property type="match status" value="3"/>
</dbReference>
<feature type="compositionally biased region" description="Polar residues" evidence="2">
    <location>
        <begin position="134"/>
        <end position="154"/>
    </location>
</feature>
<dbReference type="EMBL" id="KN837159">
    <property type="protein sequence ID" value="KIJ38609.1"/>
    <property type="molecule type" value="Genomic_DNA"/>
</dbReference>
<dbReference type="InterPro" id="IPR011990">
    <property type="entry name" value="TPR-like_helical_dom_sf"/>
</dbReference>
<reference evidence="3 4" key="1">
    <citation type="submission" date="2014-06" db="EMBL/GenBank/DDBJ databases">
        <title>Evolutionary Origins and Diversification of the Mycorrhizal Mutualists.</title>
        <authorList>
            <consortium name="DOE Joint Genome Institute"/>
            <consortium name="Mycorrhizal Genomics Consortium"/>
            <person name="Kohler A."/>
            <person name="Kuo A."/>
            <person name="Nagy L.G."/>
            <person name="Floudas D."/>
            <person name="Copeland A."/>
            <person name="Barry K.W."/>
            <person name="Cichocki N."/>
            <person name="Veneault-Fourrey C."/>
            <person name="LaButti K."/>
            <person name="Lindquist E.A."/>
            <person name="Lipzen A."/>
            <person name="Lundell T."/>
            <person name="Morin E."/>
            <person name="Murat C."/>
            <person name="Riley R."/>
            <person name="Ohm R."/>
            <person name="Sun H."/>
            <person name="Tunlid A."/>
            <person name="Henrissat B."/>
            <person name="Grigoriev I.V."/>
            <person name="Hibbett D.S."/>
            <person name="Martin F."/>
        </authorList>
    </citation>
    <scope>NUCLEOTIDE SEQUENCE [LARGE SCALE GENOMIC DNA]</scope>
    <source>
        <strain evidence="3 4">SS14</strain>
    </source>
</reference>
<dbReference type="SMART" id="SM00671">
    <property type="entry name" value="SEL1"/>
    <property type="match status" value="3"/>
</dbReference>
<feature type="region of interest" description="Disordered" evidence="2">
    <location>
        <begin position="36"/>
        <end position="57"/>
    </location>
</feature>
<feature type="compositionally biased region" description="Pro residues" evidence="2">
    <location>
        <begin position="778"/>
        <end position="791"/>
    </location>
</feature>